<dbReference type="AlphaFoldDB" id="A0AAF0Q075"/>
<dbReference type="PANTHER" id="PTHR46148:SF56">
    <property type="entry name" value="RETROTRANSPOSON PROTEIN"/>
    <property type="match status" value="1"/>
</dbReference>
<keyword evidence="2" id="KW-1185">Reference proteome</keyword>
<protein>
    <submittedName>
        <fullName evidence="1">Uncharacterized protein</fullName>
    </submittedName>
</protein>
<dbReference type="EMBL" id="CP133613">
    <property type="protein sequence ID" value="WMV14236.1"/>
    <property type="molecule type" value="Genomic_DNA"/>
</dbReference>
<accession>A0AAF0Q075</accession>
<evidence type="ECO:0000313" key="1">
    <source>
        <dbReference type="EMBL" id="WMV14236.1"/>
    </source>
</evidence>
<gene>
    <name evidence="1" type="ORF">MTR67_007621</name>
</gene>
<proteinExistence type="predicted"/>
<evidence type="ECO:0000313" key="2">
    <source>
        <dbReference type="Proteomes" id="UP001234989"/>
    </source>
</evidence>
<reference evidence="1" key="1">
    <citation type="submission" date="2023-08" db="EMBL/GenBank/DDBJ databases">
        <title>A de novo genome assembly of Solanum verrucosum Schlechtendal, a Mexican diploid species geographically isolated from the other diploid A-genome species in potato relatives.</title>
        <authorList>
            <person name="Hosaka K."/>
        </authorList>
    </citation>
    <scope>NUCLEOTIDE SEQUENCE</scope>
    <source>
        <tissue evidence="1">Young leaves</tissue>
    </source>
</reference>
<name>A0AAF0Q075_SOLVR</name>
<dbReference type="PANTHER" id="PTHR46148">
    <property type="entry name" value="CHROMO DOMAIN-CONTAINING PROTEIN"/>
    <property type="match status" value="1"/>
</dbReference>
<dbReference type="Proteomes" id="UP001234989">
    <property type="component" value="Chromosome 2"/>
</dbReference>
<sequence length="101" mass="11526">MGSVSHVEDGKKELVHDVYRMARLGAFLVDSNEGLGVKENLSYEEVSIEILVWQVWKLRNKEVASVKVLWKNQLVEGATWEAEADMRSRYLYIFPSAPTLA</sequence>
<organism evidence="1 2">
    <name type="scientific">Solanum verrucosum</name>
    <dbReference type="NCBI Taxonomy" id="315347"/>
    <lineage>
        <taxon>Eukaryota</taxon>
        <taxon>Viridiplantae</taxon>
        <taxon>Streptophyta</taxon>
        <taxon>Embryophyta</taxon>
        <taxon>Tracheophyta</taxon>
        <taxon>Spermatophyta</taxon>
        <taxon>Magnoliopsida</taxon>
        <taxon>eudicotyledons</taxon>
        <taxon>Gunneridae</taxon>
        <taxon>Pentapetalae</taxon>
        <taxon>asterids</taxon>
        <taxon>lamiids</taxon>
        <taxon>Solanales</taxon>
        <taxon>Solanaceae</taxon>
        <taxon>Solanoideae</taxon>
        <taxon>Solaneae</taxon>
        <taxon>Solanum</taxon>
    </lineage>
</organism>